<protein>
    <submittedName>
        <fullName evidence="1">Uncharacterized protein</fullName>
    </submittedName>
</protein>
<keyword evidence="2" id="KW-1185">Reference proteome</keyword>
<dbReference type="AlphaFoldDB" id="A0A4U2ZAH9"/>
<evidence type="ECO:0000313" key="1">
    <source>
        <dbReference type="EMBL" id="TKI71377.1"/>
    </source>
</evidence>
<reference evidence="1 2" key="1">
    <citation type="submission" date="2019-04" db="EMBL/GenBank/DDBJ databases">
        <title>Lysinibacillus genome sequencing.</title>
        <authorList>
            <person name="Dunlap C."/>
        </authorList>
    </citation>
    <scope>NUCLEOTIDE SEQUENCE [LARGE SCALE GENOMIC DNA]</scope>
    <source>
        <strain evidence="1 2">CCTCC AB 2010389</strain>
    </source>
</reference>
<evidence type="ECO:0000313" key="2">
    <source>
        <dbReference type="Proteomes" id="UP000308744"/>
    </source>
</evidence>
<accession>A0A4U2ZAH9</accession>
<gene>
    <name evidence="1" type="ORF">FC756_06090</name>
</gene>
<name>A0A4U2ZAH9_9BACI</name>
<sequence>MKNERLVIWNPLVNNPFSRFDNEMIFVKMVYETNFVLIFKDYRSANEYTFTYEKKEKPYPIITFRIFEEMARPDIEDLISKMVVENINEGRDKLEYEPTFYKVENSCFLRWYDSIFGAREVLQPNAEHHLFITSNFFIEVLSEQQPNITLEIKENKK</sequence>
<dbReference type="EMBL" id="SZPU01000018">
    <property type="protein sequence ID" value="TKI71377.1"/>
    <property type="molecule type" value="Genomic_DNA"/>
</dbReference>
<organism evidence="1 2">
    <name type="scientific">Lysinibacillus mangiferihumi</name>
    <dbReference type="NCBI Taxonomy" id="1130819"/>
    <lineage>
        <taxon>Bacteria</taxon>
        <taxon>Bacillati</taxon>
        <taxon>Bacillota</taxon>
        <taxon>Bacilli</taxon>
        <taxon>Bacillales</taxon>
        <taxon>Bacillaceae</taxon>
        <taxon>Lysinibacillus</taxon>
    </lineage>
</organism>
<proteinExistence type="predicted"/>
<dbReference type="RefSeq" id="WP_107895655.1">
    <property type="nucleotide sequence ID" value="NZ_PYWM01000012.1"/>
</dbReference>
<comment type="caution">
    <text evidence="1">The sequence shown here is derived from an EMBL/GenBank/DDBJ whole genome shotgun (WGS) entry which is preliminary data.</text>
</comment>
<dbReference type="Proteomes" id="UP000308744">
    <property type="component" value="Unassembled WGS sequence"/>
</dbReference>